<evidence type="ECO:0000313" key="3">
    <source>
        <dbReference type="Proteomes" id="UP000320390"/>
    </source>
</evidence>
<proteinExistence type="predicted"/>
<dbReference type="Gene3D" id="1.20.1290.10">
    <property type="entry name" value="AhpD-like"/>
    <property type="match status" value="1"/>
</dbReference>
<dbReference type="InterPro" id="IPR029032">
    <property type="entry name" value="AhpD-like"/>
</dbReference>
<dbReference type="OrthoDB" id="9802489at2"/>
<dbReference type="PANTHER" id="PTHR33570">
    <property type="entry name" value="4-CARBOXYMUCONOLACTONE DECARBOXYLASE FAMILY PROTEIN"/>
    <property type="match status" value="1"/>
</dbReference>
<dbReference type="InterPro" id="IPR052512">
    <property type="entry name" value="4CMD/NDH-1_regulator"/>
</dbReference>
<dbReference type="SUPFAM" id="SSF69118">
    <property type="entry name" value="AhpD-like"/>
    <property type="match status" value="1"/>
</dbReference>
<dbReference type="InterPro" id="IPR003779">
    <property type="entry name" value="CMD-like"/>
</dbReference>
<feature type="domain" description="Carboxymuconolactone decarboxylase-like" evidence="1">
    <location>
        <begin position="107"/>
        <end position="189"/>
    </location>
</feature>
<dbReference type="GO" id="GO:0051920">
    <property type="term" value="F:peroxiredoxin activity"/>
    <property type="evidence" value="ECO:0007669"/>
    <property type="project" value="InterPro"/>
</dbReference>
<protein>
    <submittedName>
        <fullName evidence="2">Carboxymuconolactone decarboxylase family protein</fullName>
    </submittedName>
</protein>
<dbReference type="Pfam" id="PF02627">
    <property type="entry name" value="CMD"/>
    <property type="match status" value="1"/>
</dbReference>
<name>A0A518ER79_9BACT</name>
<accession>A0A518ER79</accession>
<gene>
    <name evidence="2" type="ORF">Poly30_21170</name>
</gene>
<evidence type="ECO:0000313" key="2">
    <source>
        <dbReference type="EMBL" id="QDV06607.1"/>
    </source>
</evidence>
<dbReference type="EMBL" id="CP036434">
    <property type="protein sequence ID" value="QDV06607.1"/>
    <property type="molecule type" value="Genomic_DNA"/>
</dbReference>
<dbReference type="AlphaFoldDB" id="A0A518ER79"/>
<evidence type="ECO:0000259" key="1">
    <source>
        <dbReference type="Pfam" id="PF02627"/>
    </source>
</evidence>
<organism evidence="2 3">
    <name type="scientific">Saltatorellus ferox</name>
    <dbReference type="NCBI Taxonomy" id="2528018"/>
    <lineage>
        <taxon>Bacteria</taxon>
        <taxon>Pseudomonadati</taxon>
        <taxon>Planctomycetota</taxon>
        <taxon>Planctomycetia</taxon>
        <taxon>Planctomycetia incertae sedis</taxon>
        <taxon>Saltatorellus</taxon>
    </lineage>
</organism>
<keyword evidence="3" id="KW-1185">Reference proteome</keyword>
<reference evidence="2 3" key="1">
    <citation type="submission" date="2019-02" db="EMBL/GenBank/DDBJ databases">
        <title>Deep-cultivation of Planctomycetes and their phenomic and genomic characterization uncovers novel biology.</title>
        <authorList>
            <person name="Wiegand S."/>
            <person name="Jogler M."/>
            <person name="Boedeker C."/>
            <person name="Pinto D."/>
            <person name="Vollmers J."/>
            <person name="Rivas-Marin E."/>
            <person name="Kohn T."/>
            <person name="Peeters S.H."/>
            <person name="Heuer A."/>
            <person name="Rast P."/>
            <person name="Oberbeckmann S."/>
            <person name="Bunk B."/>
            <person name="Jeske O."/>
            <person name="Meyerdierks A."/>
            <person name="Storesund J.E."/>
            <person name="Kallscheuer N."/>
            <person name="Luecker S."/>
            <person name="Lage O.M."/>
            <person name="Pohl T."/>
            <person name="Merkel B.J."/>
            <person name="Hornburger P."/>
            <person name="Mueller R.-W."/>
            <person name="Bruemmer F."/>
            <person name="Labrenz M."/>
            <person name="Spormann A.M."/>
            <person name="Op den Camp H."/>
            <person name="Overmann J."/>
            <person name="Amann R."/>
            <person name="Jetten M.S.M."/>
            <person name="Mascher T."/>
            <person name="Medema M.H."/>
            <person name="Devos D.P."/>
            <person name="Kaster A.-K."/>
            <person name="Ovreas L."/>
            <person name="Rohde M."/>
            <person name="Galperin M.Y."/>
            <person name="Jogler C."/>
        </authorList>
    </citation>
    <scope>NUCLEOTIDE SEQUENCE [LARGE SCALE GENOMIC DNA]</scope>
    <source>
        <strain evidence="2 3">Poly30</strain>
    </source>
</reference>
<dbReference type="PANTHER" id="PTHR33570:SF2">
    <property type="entry name" value="CARBOXYMUCONOLACTONE DECARBOXYLASE-LIKE DOMAIN-CONTAINING PROTEIN"/>
    <property type="match status" value="1"/>
</dbReference>
<sequence>MEPIEFADLIRLTAAIVLHDVEALREFARRFGRLGHADVFHETAMQCHLFCGFPRTLSALDVLSDAGMKLKDPGFDDPAEGAGARLFDSIYGDGAGRVRDHLAGLSPTFATWIAEHAYGRVLSRPGLHPAERECLAVVALAATGHDRQLASHVRGAIRCGARPEDVMGVIDQLQGLIPADRAERARAVALRFSRE</sequence>
<dbReference type="RefSeq" id="WP_145196937.1">
    <property type="nucleotide sequence ID" value="NZ_CP036434.1"/>
</dbReference>
<dbReference type="Proteomes" id="UP000320390">
    <property type="component" value="Chromosome"/>
</dbReference>